<evidence type="ECO:0000313" key="8">
    <source>
        <dbReference type="Proteomes" id="UP000001514"/>
    </source>
</evidence>
<dbReference type="HOGENOM" id="CLU_005738_7_0_1"/>
<keyword evidence="3" id="KW-0732">Signal</keyword>
<dbReference type="InterPro" id="IPR033121">
    <property type="entry name" value="PEPTIDASE_A1"/>
</dbReference>
<dbReference type="eggNOG" id="KOG1339">
    <property type="taxonomic scope" value="Eukaryota"/>
</dbReference>
<dbReference type="Gene3D" id="2.40.70.10">
    <property type="entry name" value="Acid Proteases"/>
    <property type="match status" value="2"/>
</dbReference>
<evidence type="ECO:0000256" key="4">
    <source>
        <dbReference type="ARBA" id="ARBA00022801"/>
    </source>
</evidence>
<evidence type="ECO:0000259" key="6">
    <source>
        <dbReference type="Pfam" id="PF14541"/>
    </source>
</evidence>
<gene>
    <name evidence="7" type="ORF">SELMODRAFT_411727</name>
</gene>
<evidence type="ECO:0000259" key="5">
    <source>
        <dbReference type="Pfam" id="PF00026"/>
    </source>
</evidence>
<dbReference type="InterPro" id="IPR021109">
    <property type="entry name" value="Peptidase_aspartic_dom_sf"/>
</dbReference>
<dbReference type="InterPro" id="IPR001461">
    <property type="entry name" value="Aspartic_peptidase_A1"/>
</dbReference>
<name>D8RIU7_SELML</name>
<keyword evidence="2" id="KW-0645">Protease</keyword>
<dbReference type="Pfam" id="PF14541">
    <property type="entry name" value="TAXi_C"/>
    <property type="match status" value="1"/>
</dbReference>
<dbReference type="GO" id="GO:0004190">
    <property type="term" value="F:aspartic-type endopeptidase activity"/>
    <property type="evidence" value="ECO:0007669"/>
    <property type="project" value="InterPro"/>
</dbReference>
<dbReference type="Pfam" id="PF00026">
    <property type="entry name" value="Asp"/>
    <property type="match status" value="1"/>
</dbReference>
<dbReference type="SUPFAM" id="SSF50630">
    <property type="entry name" value="Acid proteases"/>
    <property type="match status" value="1"/>
</dbReference>
<dbReference type="InterPro" id="IPR032799">
    <property type="entry name" value="TAXi_C"/>
</dbReference>
<protein>
    <recommendedName>
        <fullName evidence="9">Peptidase A1 domain-containing protein</fullName>
    </recommendedName>
</protein>
<dbReference type="EMBL" id="GL377581">
    <property type="protein sequence ID" value="EFJ27591.1"/>
    <property type="molecule type" value="Genomic_DNA"/>
</dbReference>
<organism evidence="8">
    <name type="scientific">Selaginella moellendorffii</name>
    <name type="common">Spikemoss</name>
    <dbReference type="NCBI Taxonomy" id="88036"/>
    <lineage>
        <taxon>Eukaryota</taxon>
        <taxon>Viridiplantae</taxon>
        <taxon>Streptophyta</taxon>
        <taxon>Embryophyta</taxon>
        <taxon>Tracheophyta</taxon>
        <taxon>Lycopodiopsida</taxon>
        <taxon>Selaginellales</taxon>
        <taxon>Selaginellaceae</taxon>
        <taxon>Selaginella</taxon>
    </lineage>
</organism>
<dbReference type="Gramene" id="EFJ27591">
    <property type="protein sequence ID" value="EFJ27591"/>
    <property type="gene ID" value="SELMODRAFT_411727"/>
</dbReference>
<keyword evidence="4" id="KW-0378">Hydrolase</keyword>
<evidence type="ECO:0008006" key="9">
    <source>
        <dbReference type="Google" id="ProtNLM"/>
    </source>
</evidence>
<proteinExistence type="inferred from homology"/>
<dbReference type="GO" id="GO:0006508">
    <property type="term" value="P:proteolysis"/>
    <property type="evidence" value="ECO:0007669"/>
    <property type="project" value="UniProtKB-KW"/>
</dbReference>
<evidence type="ECO:0000256" key="1">
    <source>
        <dbReference type="ARBA" id="ARBA00007447"/>
    </source>
</evidence>
<dbReference type="AlphaFoldDB" id="D8RIU7"/>
<feature type="domain" description="Peptidase A1" evidence="5">
    <location>
        <begin position="87"/>
        <end position="123"/>
    </location>
</feature>
<reference evidence="7 8" key="1">
    <citation type="journal article" date="2011" name="Science">
        <title>The Selaginella genome identifies genetic changes associated with the evolution of vascular plants.</title>
        <authorList>
            <person name="Banks J.A."/>
            <person name="Nishiyama T."/>
            <person name="Hasebe M."/>
            <person name="Bowman J.L."/>
            <person name="Gribskov M."/>
            <person name="dePamphilis C."/>
            <person name="Albert V.A."/>
            <person name="Aono N."/>
            <person name="Aoyama T."/>
            <person name="Ambrose B.A."/>
            <person name="Ashton N.W."/>
            <person name="Axtell M.J."/>
            <person name="Barker E."/>
            <person name="Barker M.S."/>
            <person name="Bennetzen J.L."/>
            <person name="Bonawitz N.D."/>
            <person name="Chapple C."/>
            <person name="Cheng C."/>
            <person name="Correa L.G."/>
            <person name="Dacre M."/>
            <person name="DeBarry J."/>
            <person name="Dreyer I."/>
            <person name="Elias M."/>
            <person name="Engstrom E.M."/>
            <person name="Estelle M."/>
            <person name="Feng L."/>
            <person name="Finet C."/>
            <person name="Floyd S.K."/>
            <person name="Frommer W.B."/>
            <person name="Fujita T."/>
            <person name="Gramzow L."/>
            <person name="Gutensohn M."/>
            <person name="Harholt J."/>
            <person name="Hattori M."/>
            <person name="Heyl A."/>
            <person name="Hirai T."/>
            <person name="Hiwatashi Y."/>
            <person name="Ishikawa M."/>
            <person name="Iwata M."/>
            <person name="Karol K.G."/>
            <person name="Koehler B."/>
            <person name="Kolukisaoglu U."/>
            <person name="Kubo M."/>
            <person name="Kurata T."/>
            <person name="Lalonde S."/>
            <person name="Li K."/>
            <person name="Li Y."/>
            <person name="Litt A."/>
            <person name="Lyons E."/>
            <person name="Manning G."/>
            <person name="Maruyama T."/>
            <person name="Michael T.P."/>
            <person name="Mikami K."/>
            <person name="Miyazaki S."/>
            <person name="Morinaga S."/>
            <person name="Murata T."/>
            <person name="Mueller-Roeber B."/>
            <person name="Nelson D.R."/>
            <person name="Obara M."/>
            <person name="Oguri Y."/>
            <person name="Olmstead R.G."/>
            <person name="Onodera N."/>
            <person name="Petersen B.L."/>
            <person name="Pils B."/>
            <person name="Prigge M."/>
            <person name="Rensing S.A."/>
            <person name="Riano-Pachon D.M."/>
            <person name="Roberts A.W."/>
            <person name="Sato Y."/>
            <person name="Scheller H.V."/>
            <person name="Schulz B."/>
            <person name="Schulz C."/>
            <person name="Shakirov E.V."/>
            <person name="Shibagaki N."/>
            <person name="Shinohara N."/>
            <person name="Shippen D.E."/>
            <person name="Soerensen I."/>
            <person name="Sotooka R."/>
            <person name="Sugimoto N."/>
            <person name="Sugita M."/>
            <person name="Sumikawa N."/>
            <person name="Tanurdzic M."/>
            <person name="Theissen G."/>
            <person name="Ulvskov P."/>
            <person name="Wakazuki S."/>
            <person name="Weng J.K."/>
            <person name="Willats W.W."/>
            <person name="Wipf D."/>
            <person name="Wolf P.G."/>
            <person name="Yang L."/>
            <person name="Zimmer A.D."/>
            <person name="Zhu Q."/>
            <person name="Mitros T."/>
            <person name="Hellsten U."/>
            <person name="Loque D."/>
            <person name="Otillar R."/>
            <person name="Salamov A."/>
            <person name="Schmutz J."/>
            <person name="Shapiro H."/>
            <person name="Lindquist E."/>
            <person name="Lucas S."/>
            <person name="Rokhsar D."/>
            <person name="Grigoriev I.V."/>
        </authorList>
    </citation>
    <scope>NUCLEOTIDE SEQUENCE [LARGE SCALE GENOMIC DNA]</scope>
</reference>
<dbReference type="InParanoid" id="D8RIU7"/>
<dbReference type="PANTHER" id="PTHR13683">
    <property type="entry name" value="ASPARTYL PROTEASES"/>
    <property type="match status" value="1"/>
</dbReference>
<evidence type="ECO:0000256" key="3">
    <source>
        <dbReference type="ARBA" id="ARBA00022729"/>
    </source>
</evidence>
<dbReference type="KEGG" id="smo:SELMODRAFT_411727"/>
<dbReference type="Proteomes" id="UP000001514">
    <property type="component" value="Unassembled WGS sequence"/>
</dbReference>
<evidence type="ECO:0000256" key="2">
    <source>
        <dbReference type="ARBA" id="ARBA00022670"/>
    </source>
</evidence>
<comment type="similarity">
    <text evidence="1">Belongs to the peptidase A1 family.</text>
</comment>
<sequence length="412" mass="45071">MLDNIDGTRQNTEQVALGPVSKVTGGSGVLKLKHRFSELEGSSKQSGKRGMSEEHFRQLMDHTRARSRRFHLEVDLMLNGSSTSAATYYAQIGVGHPVQFLNAIVDTGSDILWSVVLSSCRVQLHSMTRNYQKRHPQLHVRIHCVQKAVAAEATAAHIISHMKTPAVPQLCNEYFGTLAGGWYYGIREDVVYNVKLVSLSVNSKALPIEASEFEYNATVGNGGTIIDSGTGSATFPSKALALFVKAVSKFTTAIPTAPLEYSGSPCFISISDRNSVEADFPNVTLKFDGGATMELTAPNYLEAVVSRKLSESTHFQGVRLVCINWAVGNSTILGGFITTVSHGSNRFTPVGSKNLWRSSGWMLVHKKFKAKETRHTLEQKGFLPPSDSGLQAGFALRIKIWILPSRSESIMH</sequence>
<evidence type="ECO:0000313" key="7">
    <source>
        <dbReference type="EMBL" id="EFJ27591.1"/>
    </source>
</evidence>
<accession>D8RIU7</accession>
<feature type="domain" description="Xylanase inhibitor C-terminal" evidence="6">
    <location>
        <begin position="192"/>
        <end position="305"/>
    </location>
</feature>
<dbReference type="PANTHER" id="PTHR13683:SF375">
    <property type="entry name" value="PEPTIDASE A1 DOMAIN-CONTAINING PROTEIN"/>
    <property type="match status" value="1"/>
</dbReference>
<keyword evidence="8" id="KW-1185">Reference proteome</keyword>